<dbReference type="EMBL" id="KV924047">
    <property type="protein sequence ID" value="PIO38674.1"/>
    <property type="molecule type" value="Genomic_DNA"/>
</dbReference>
<organism evidence="1 2">
    <name type="scientific">Aquarana catesbeiana</name>
    <name type="common">American bullfrog</name>
    <name type="synonym">Rana catesbeiana</name>
    <dbReference type="NCBI Taxonomy" id="8400"/>
    <lineage>
        <taxon>Eukaryota</taxon>
        <taxon>Metazoa</taxon>
        <taxon>Chordata</taxon>
        <taxon>Craniata</taxon>
        <taxon>Vertebrata</taxon>
        <taxon>Euteleostomi</taxon>
        <taxon>Amphibia</taxon>
        <taxon>Batrachia</taxon>
        <taxon>Anura</taxon>
        <taxon>Neobatrachia</taxon>
        <taxon>Ranoidea</taxon>
        <taxon>Ranidae</taxon>
        <taxon>Aquarana</taxon>
    </lineage>
</organism>
<reference evidence="2" key="1">
    <citation type="journal article" date="2017" name="Nat. Commun.">
        <title>The North American bullfrog draft genome provides insight into hormonal regulation of long noncoding RNA.</title>
        <authorList>
            <person name="Hammond S.A."/>
            <person name="Warren R.L."/>
            <person name="Vandervalk B.P."/>
            <person name="Kucuk E."/>
            <person name="Khan H."/>
            <person name="Gibb E.A."/>
            <person name="Pandoh P."/>
            <person name="Kirk H."/>
            <person name="Zhao Y."/>
            <person name="Jones M."/>
            <person name="Mungall A.J."/>
            <person name="Coope R."/>
            <person name="Pleasance S."/>
            <person name="Moore R.A."/>
            <person name="Holt R.A."/>
            <person name="Round J.M."/>
            <person name="Ohora S."/>
            <person name="Walle B.V."/>
            <person name="Veldhoen N."/>
            <person name="Helbing C.C."/>
            <person name="Birol I."/>
        </authorList>
    </citation>
    <scope>NUCLEOTIDE SEQUENCE [LARGE SCALE GENOMIC DNA]</scope>
</reference>
<evidence type="ECO:0000313" key="2">
    <source>
        <dbReference type="Proteomes" id="UP000228934"/>
    </source>
</evidence>
<name>A0A2G9SEZ4_AQUCT</name>
<accession>A0A2G9SEZ4</accession>
<dbReference type="OrthoDB" id="10263206at2759"/>
<protein>
    <submittedName>
        <fullName evidence="1">Uncharacterized protein</fullName>
    </submittedName>
</protein>
<dbReference type="Proteomes" id="UP000228934">
    <property type="component" value="Unassembled WGS sequence"/>
</dbReference>
<evidence type="ECO:0000313" key="1">
    <source>
        <dbReference type="EMBL" id="PIO38674.1"/>
    </source>
</evidence>
<proteinExistence type="predicted"/>
<keyword evidence="2" id="KW-1185">Reference proteome</keyword>
<gene>
    <name evidence="1" type="ORF">AB205_0035870</name>
</gene>
<dbReference type="AlphaFoldDB" id="A0A2G9SEZ4"/>
<sequence length="274" mass="31614">MSGRKQAEETFTFVGRMFVRSFKLLSLWCSFGKVHLLNVKVVVRADDFFILVHSMHEDKKPSMCSSPPNTYLSPISIQRCSLTELHLGSGAPLASCFLWGHSAEGRGQDSRRGTREEEDQGFSVQIHCNRAGLYNHFKSKQNFEALSNNIRQLNAELFHPVMGKRREVGVQYCSFTDTVQGRQCSWQDHWVKIKGGKKHVKKKMNVVACNKELHFRVTFIHLLTGSFMYLPFRYVEKHPSSHYVQTAPKLIWFSEGRPCKVPQLSLFFLYVYLT</sequence>